<dbReference type="PANTHER" id="PTHR45651">
    <property type="entry name" value="CYCLIC NUCLEOTIDE-GATED ION CHANNEL 15-RELATED-RELATED"/>
    <property type="match status" value="1"/>
</dbReference>
<dbReference type="SUPFAM" id="SSF81324">
    <property type="entry name" value="Voltage-gated potassium channels"/>
    <property type="match status" value="2"/>
</dbReference>
<dbReference type="GO" id="GO:0030553">
    <property type="term" value="F:cGMP binding"/>
    <property type="evidence" value="ECO:0007669"/>
    <property type="project" value="UniProtKB-KW"/>
</dbReference>
<dbReference type="PROSITE" id="PS50042">
    <property type="entry name" value="CNMP_BINDING_3"/>
    <property type="match status" value="1"/>
</dbReference>
<keyword evidence="3" id="KW-0547">Nucleotide-binding</keyword>
<dbReference type="CDD" id="cd00038">
    <property type="entry name" value="CAP_ED"/>
    <property type="match status" value="1"/>
</dbReference>
<name>A0AAP0LVF9_9ROSI</name>
<evidence type="ECO:0000256" key="5">
    <source>
        <dbReference type="ARBA" id="ARBA00023303"/>
    </source>
</evidence>
<keyword evidence="7" id="KW-1133">Transmembrane helix</keyword>
<dbReference type="PANTHER" id="PTHR45651:SF5">
    <property type="entry name" value="CYCLIC NUCLEOTIDE-GATED ION CHANNEL 1"/>
    <property type="match status" value="1"/>
</dbReference>
<proteinExistence type="predicted"/>
<dbReference type="InterPro" id="IPR018490">
    <property type="entry name" value="cNMP-bd_dom_sf"/>
</dbReference>
<dbReference type="InterPro" id="IPR014710">
    <property type="entry name" value="RmlC-like_jellyroll"/>
</dbReference>
<sequence length="1137" mass="129697">MIFLLKRKLWTDSLASSSSRNDIAATTVSMLIGRSRKNHLQHDDFCGQQLIAWAQQNELSAPSSILPISTQTVQAPADVEAFTLMADDPKHVLLLSHYERSQEQNLEEGTAGEHRDGTNSVSGNTQMQEIRSIRKLQKSSCNIAKGQPCVKKIFDTHGSYGNWVFLVWCVIVIFVDTWFLYIPMVNGDKKCIEFDKDLWIAASACRSVFDLFYIIDNVFRLHTGISKSSRKRSWLFFLSDVLFILPIPQVLLILAMIQRMRGKEFSFAVKFFLFQHVLRTIQIYRVYMKAQVPSRHAELALGFSFSYIQTSNVIGALWYFFAIKSESVCWKKACINHDGCGDGSFYCDDHLEDRKFLNGFCPTNNQNSTIFDFGIFSDAFQSGVVETKDFKRRLYYCFRWGVQSLSSFGQGLQTSTNPWENIFAICITACGVWLLVILVGKIQTYTKSGSISEGMRQKEKELEQWLPFRKLSQNLQQQIKYHLHSWDETRNFNIENLVYNLPEDLGREIKSELCLELLKQVEEFGKWRKALLEDLCEFVKPVVFVENSYIVPEGGSIDKMVFVVQGNLRTYNSEGITAAPPNTDNYDCNICGEELVAWAQDACTRTDSSSSALPISTITIQALTKVEAFILMADDLKNVLLIKHNRAAPFIQAARFITILMGAIKGTFLPSTRTAETSTQEQAPPTIRFVPEKVKNPLLTVDQPITKQSSKLGRFASSTRSFCYSSLLDDTCLFYIPTVNNDKMCIELDRVLWISAVANCSVFYLFYAIHNIFGLHTGVSKTVRKWSWLFFLIDILIILPVPQVIGAIWYFFGIERESACWKKAACLNLIGCGDGSFHCDDHLGDYKFLNDLCSTKTQNLTNFNSCIFLEALQSGILKKKDFVHKLYYCLRWGLQSVSSFGQGLQTSINPWENIFAVCISVSSMWLLVIFVGQMLTYSQSELVRSVGMRQKGTELEQWLPYRKLSLKLQQQIQYLLYQLQETSCFDIESLINHLPKDVGREIKYELWLELLKKVGNFGKWRRALLEDLCDFVEPVTYMELAYIVHEGDPIDKVLFVVQGNLQTYNSGNVTTASPGTDNYLKDGDICGQELVAWAQDACTRIDHFSSDPPPQQEPFKHLQKLKAFVLTADDLLLFKQK</sequence>
<feature type="transmembrane region" description="Helical" evidence="7">
    <location>
        <begin position="160"/>
        <end position="182"/>
    </location>
</feature>
<feature type="domain" description="Cyclic nucleotide-binding" evidence="8">
    <location>
        <begin position="1016"/>
        <end position="1088"/>
    </location>
</feature>
<keyword evidence="4" id="KW-0406">Ion transport</keyword>
<comment type="caution">
    <text evidence="9">The sequence shown here is derived from an EMBL/GenBank/DDBJ whole genome shotgun (WGS) entry which is preliminary data.</text>
</comment>
<dbReference type="EMBL" id="JBCGBO010000024">
    <property type="protein sequence ID" value="KAK9181950.1"/>
    <property type="molecule type" value="Genomic_DNA"/>
</dbReference>
<dbReference type="GO" id="GO:0034220">
    <property type="term" value="P:monoatomic ion transmembrane transport"/>
    <property type="evidence" value="ECO:0007669"/>
    <property type="project" value="UniProtKB-KW"/>
</dbReference>
<evidence type="ECO:0000256" key="2">
    <source>
        <dbReference type="ARBA" id="ARBA00022860"/>
    </source>
</evidence>
<feature type="transmembrane region" description="Helical" evidence="7">
    <location>
        <begin position="789"/>
        <end position="812"/>
    </location>
</feature>
<keyword evidence="7" id="KW-0812">Transmembrane</keyword>
<evidence type="ECO:0000256" key="7">
    <source>
        <dbReference type="SAM" id="Phobius"/>
    </source>
</evidence>
<keyword evidence="1" id="KW-0140">cGMP</keyword>
<evidence type="ECO:0000256" key="4">
    <source>
        <dbReference type="ARBA" id="ARBA00023286"/>
    </source>
</evidence>
<dbReference type="Gene3D" id="1.10.287.630">
    <property type="entry name" value="Helix hairpin bin"/>
    <property type="match status" value="2"/>
</dbReference>
<keyword evidence="10" id="KW-1185">Reference proteome</keyword>
<feature type="transmembrane region" description="Helical" evidence="7">
    <location>
        <begin position="422"/>
        <end position="440"/>
    </location>
</feature>
<accession>A0AAP0LVF9</accession>
<feature type="transmembrane region" description="Helical" evidence="7">
    <location>
        <begin position="235"/>
        <end position="257"/>
    </location>
</feature>
<keyword evidence="4" id="KW-0813">Transport</keyword>
<feature type="transmembrane region" description="Helical" evidence="7">
    <location>
        <begin position="751"/>
        <end position="769"/>
    </location>
</feature>
<dbReference type="Gene3D" id="1.10.287.70">
    <property type="match status" value="1"/>
</dbReference>
<evidence type="ECO:0000259" key="8">
    <source>
        <dbReference type="PROSITE" id="PS50042"/>
    </source>
</evidence>
<keyword evidence="4" id="KW-1071">Ligand-gated ion channel</keyword>
<dbReference type="InterPro" id="IPR000595">
    <property type="entry name" value="cNMP-bd_dom"/>
</dbReference>
<evidence type="ECO:0000256" key="3">
    <source>
        <dbReference type="ARBA" id="ARBA00022992"/>
    </source>
</evidence>
<evidence type="ECO:0000256" key="6">
    <source>
        <dbReference type="SAM" id="MobiDB-lite"/>
    </source>
</evidence>
<evidence type="ECO:0000313" key="9">
    <source>
        <dbReference type="EMBL" id="KAK9181950.1"/>
    </source>
</evidence>
<feature type="transmembrane region" description="Helical" evidence="7">
    <location>
        <begin position="914"/>
        <end position="935"/>
    </location>
</feature>
<dbReference type="GO" id="GO:0005516">
    <property type="term" value="F:calmodulin binding"/>
    <property type="evidence" value="ECO:0007669"/>
    <property type="project" value="UniProtKB-KW"/>
</dbReference>
<gene>
    <name evidence="9" type="ORF">WN944_025091</name>
</gene>
<keyword evidence="3" id="KW-0142">cGMP-binding</keyword>
<protein>
    <recommendedName>
        <fullName evidence="8">Cyclic nucleotide-binding domain-containing protein</fullName>
    </recommendedName>
</protein>
<dbReference type="SUPFAM" id="SSF51206">
    <property type="entry name" value="cAMP-binding domain-like"/>
    <property type="match status" value="2"/>
</dbReference>
<reference evidence="9 10" key="1">
    <citation type="submission" date="2024-05" db="EMBL/GenBank/DDBJ databases">
        <title>Haplotype-resolved chromosome-level genome assembly of Huyou (Citrus changshanensis).</title>
        <authorList>
            <person name="Miao C."/>
            <person name="Chen W."/>
            <person name="Wu Y."/>
            <person name="Wang L."/>
            <person name="Zhao S."/>
            <person name="Grierson D."/>
            <person name="Xu C."/>
            <person name="Chen K."/>
        </authorList>
    </citation>
    <scope>NUCLEOTIDE SEQUENCE [LARGE SCALE GENOMIC DNA]</scope>
    <source>
        <strain evidence="9">01-14</strain>
        <tissue evidence="9">Leaf</tissue>
    </source>
</reference>
<evidence type="ECO:0000313" key="10">
    <source>
        <dbReference type="Proteomes" id="UP001428341"/>
    </source>
</evidence>
<dbReference type="GO" id="GO:0016020">
    <property type="term" value="C:membrane"/>
    <property type="evidence" value="ECO:0007669"/>
    <property type="project" value="UniProtKB-SubCell"/>
</dbReference>
<organism evidence="9 10">
    <name type="scientific">Citrus x changshan-huyou</name>
    <dbReference type="NCBI Taxonomy" id="2935761"/>
    <lineage>
        <taxon>Eukaryota</taxon>
        <taxon>Viridiplantae</taxon>
        <taxon>Streptophyta</taxon>
        <taxon>Embryophyta</taxon>
        <taxon>Tracheophyta</taxon>
        <taxon>Spermatophyta</taxon>
        <taxon>Magnoliopsida</taxon>
        <taxon>eudicotyledons</taxon>
        <taxon>Gunneridae</taxon>
        <taxon>Pentapetalae</taxon>
        <taxon>rosids</taxon>
        <taxon>malvids</taxon>
        <taxon>Sapindales</taxon>
        <taxon>Rutaceae</taxon>
        <taxon>Aurantioideae</taxon>
        <taxon>Citrus</taxon>
    </lineage>
</organism>
<feature type="transmembrane region" description="Helical" evidence="7">
    <location>
        <begin position="299"/>
        <end position="321"/>
    </location>
</feature>
<evidence type="ECO:0000256" key="1">
    <source>
        <dbReference type="ARBA" id="ARBA00022535"/>
    </source>
</evidence>
<keyword evidence="5" id="KW-0407">Ion channel</keyword>
<dbReference type="Proteomes" id="UP001428341">
    <property type="component" value="Unassembled WGS sequence"/>
</dbReference>
<feature type="transmembrane region" description="Helical" evidence="7">
    <location>
        <begin position="269"/>
        <end position="287"/>
    </location>
</feature>
<feature type="region of interest" description="Disordered" evidence="6">
    <location>
        <begin position="104"/>
        <end position="124"/>
    </location>
</feature>
<dbReference type="AlphaFoldDB" id="A0AAP0LVF9"/>
<dbReference type="GO" id="GO:0030552">
    <property type="term" value="F:cAMP binding"/>
    <property type="evidence" value="ECO:0007669"/>
    <property type="project" value="UniProtKB-KW"/>
</dbReference>
<keyword evidence="2" id="KW-0112">Calmodulin-binding</keyword>
<keyword evidence="7" id="KW-0472">Membrane</keyword>
<dbReference type="Gene3D" id="2.60.120.10">
    <property type="entry name" value="Jelly Rolls"/>
    <property type="match status" value="3"/>
</dbReference>